<dbReference type="KEGG" id="vg:75691049"/>
<protein>
    <submittedName>
        <fullName evidence="1">Uncharacterized protein</fullName>
    </submittedName>
</protein>
<dbReference type="EMBL" id="MZ130484">
    <property type="protein sequence ID" value="QWM89968.1"/>
    <property type="molecule type" value="Genomic_DNA"/>
</dbReference>
<sequence length="325" mass="39139">MISPKMDRYDYRHMYKRFIETSNEDYKLTLGKINHYSSLLNKLKFNIESRRDEVRSIFGICLYNFWEWNTDEPDVNHRLENNVDKVYAMFSETKQLKYGDIYNTFKRYFVVIGKLQTNKNLLIRIKNRKDITLVQFRNYLYRFYEQVNKEVLRGKIVKFNNKLGCALIERVRRGDVYNSTGNLIKRKKMIDWQTTRKNKAKLIEEGKIPYDHDDAIAAKRKGVPYNGVEYVAYLQSPWWCQLVLIDANFKFRGLFKFIPCNKRTVETLKVMMSKCNSIEDIIKYPIDTMARLSMIIKFDETYTIKYIRNDEQRGITDRRHNCPFR</sequence>
<name>A0AAE7V434_9CAUD</name>
<keyword evidence="2" id="KW-1185">Reference proteome</keyword>
<evidence type="ECO:0000313" key="1">
    <source>
        <dbReference type="EMBL" id="QWM89968.1"/>
    </source>
</evidence>
<dbReference type="Proteomes" id="UP000827440">
    <property type="component" value="Segment"/>
</dbReference>
<evidence type="ECO:0000313" key="2">
    <source>
        <dbReference type="Proteomes" id="UP000827440"/>
    </source>
</evidence>
<dbReference type="GeneID" id="75691049"/>
<organism evidence="1 2">
    <name type="scientific">uncultured phage cr54_1</name>
    <dbReference type="NCBI Taxonomy" id="2986398"/>
    <lineage>
        <taxon>Viruses</taxon>
        <taxon>Duplodnaviria</taxon>
        <taxon>Heunggongvirae</taxon>
        <taxon>Uroviricota</taxon>
        <taxon>Caudoviricetes</taxon>
        <taxon>Crassvirales</taxon>
        <taxon>Intestiviridae</taxon>
        <taxon>Churivirinae</taxon>
        <taxon>Jahgtovirus</taxon>
        <taxon>Jahgtovirus intestinalis</taxon>
    </lineage>
</organism>
<accession>A0AAE7V434</accession>
<dbReference type="RefSeq" id="YP_010359540.1">
    <property type="nucleotide sequence ID" value="NC_062774.1"/>
</dbReference>
<proteinExistence type="predicted"/>
<reference evidence="1 2" key="1">
    <citation type="submission" date="2021-04" db="EMBL/GenBank/DDBJ databases">
        <authorList>
            <person name="Shkoporov A.N."/>
            <person name="Stockdale S.R."/>
            <person name="Guerin E."/>
            <person name="Ross R.P."/>
            <person name="Hill C."/>
        </authorList>
    </citation>
    <scope>NUCLEOTIDE SEQUENCE [LARGE SCALE GENOMIC DNA]</scope>
    <source>
        <strain evidence="2">cr54_1</strain>
    </source>
</reference>
<gene>
    <name evidence="1" type="primary">gp_20513</name>
</gene>